<gene>
    <name evidence="3" type="ORF">LZZ85_17090</name>
</gene>
<dbReference type="Proteomes" id="UP001165367">
    <property type="component" value="Unassembled WGS sequence"/>
</dbReference>
<feature type="chain" id="PRO_5046780216" evidence="1">
    <location>
        <begin position="19"/>
        <end position="172"/>
    </location>
</feature>
<keyword evidence="4" id="KW-1185">Reference proteome</keyword>
<sequence length="172" mass="20102">MRKVVFLLLFILPVTAFSQIDTAFLQRLKAMESGDMLKTDTIPPPNDAFTRKIKKLREEKSGLNIELVIQIKIKEEQEKDKSRPHEYYDRLLEEMNTGETGRLLENCLVNMYRESYTEKEIGQLRKFYKTSAGKKMNTEFILLIARSVKDAEQLMKIAMTKLDRKKASPQNH</sequence>
<dbReference type="Pfam" id="PF09832">
    <property type="entry name" value="DUF2059"/>
    <property type="match status" value="1"/>
</dbReference>
<reference evidence="3" key="1">
    <citation type="submission" date="2022-01" db="EMBL/GenBank/DDBJ databases">
        <authorList>
            <person name="Jo J.-H."/>
            <person name="Im W.-T."/>
        </authorList>
    </citation>
    <scope>NUCLEOTIDE SEQUENCE</scope>
    <source>
        <strain evidence="3">NA20</strain>
    </source>
</reference>
<dbReference type="InterPro" id="IPR018637">
    <property type="entry name" value="DUF2059"/>
</dbReference>
<protein>
    <submittedName>
        <fullName evidence="3">DUF2059 domain-containing protein</fullName>
    </submittedName>
</protein>
<organism evidence="3 4">
    <name type="scientific">Terrimonas ginsenosidimutans</name>
    <dbReference type="NCBI Taxonomy" id="2908004"/>
    <lineage>
        <taxon>Bacteria</taxon>
        <taxon>Pseudomonadati</taxon>
        <taxon>Bacteroidota</taxon>
        <taxon>Chitinophagia</taxon>
        <taxon>Chitinophagales</taxon>
        <taxon>Chitinophagaceae</taxon>
        <taxon>Terrimonas</taxon>
    </lineage>
</organism>
<name>A0ABS9KUN2_9BACT</name>
<feature type="signal peptide" evidence="1">
    <location>
        <begin position="1"/>
        <end position="18"/>
    </location>
</feature>
<evidence type="ECO:0000313" key="4">
    <source>
        <dbReference type="Proteomes" id="UP001165367"/>
    </source>
</evidence>
<keyword evidence="1" id="KW-0732">Signal</keyword>
<dbReference type="EMBL" id="JAKLTR010000011">
    <property type="protein sequence ID" value="MCG2616016.1"/>
    <property type="molecule type" value="Genomic_DNA"/>
</dbReference>
<evidence type="ECO:0000313" key="3">
    <source>
        <dbReference type="EMBL" id="MCG2616016.1"/>
    </source>
</evidence>
<proteinExistence type="predicted"/>
<feature type="domain" description="DUF2059" evidence="2">
    <location>
        <begin position="108"/>
        <end position="158"/>
    </location>
</feature>
<evidence type="ECO:0000256" key="1">
    <source>
        <dbReference type="SAM" id="SignalP"/>
    </source>
</evidence>
<comment type="caution">
    <text evidence="3">The sequence shown here is derived from an EMBL/GenBank/DDBJ whole genome shotgun (WGS) entry which is preliminary data.</text>
</comment>
<evidence type="ECO:0000259" key="2">
    <source>
        <dbReference type="Pfam" id="PF09832"/>
    </source>
</evidence>
<dbReference type="RefSeq" id="WP_237874554.1">
    <property type="nucleotide sequence ID" value="NZ_JAKLTR010000011.1"/>
</dbReference>
<accession>A0ABS9KUN2</accession>